<feature type="compositionally biased region" description="Polar residues" evidence="1">
    <location>
        <begin position="140"/>
        <end position="166"/>
    </location>
</feature>
<gene>
    <name evidence="2" type="ORF">Daesc_003056</name>
</gene>
<feature type="compositionally biased region" description="Polar residues" evidence="1">
    <location>
        <begin position="12"/>
        <end position="23"/>
    </location>
</feature>
<keyword evidence="3" id="KW-1185">Reference proteome</keyword>
<evidence type="ECO:0000313" key="3">
    <source>
        <dbReference type="Proteomes" id="UP001369815"/>
    </source>
</evidence>
<accession>A0AAX6MS20</accession>
<evidence type="ECO:0000256" key="1">
    <source>
        <dbReference type="SAM" id="MobiDB-lite"/>
    </source>
</evidence>
<organism evidence="2 3">
    <name type="scientific">Daldinia eschscholtzii</name>
    <dbReference type="NCBI Taxonomy" id="292717"/>
    <lineage>
        <taxon>Eukaryota</taxon>
        <taxon>Fungi</taxon>
        <taxon>Dikarya</taxon>
        <taxon>Ascomycota</taxon>
        <taxon>Pezizomycotina</taxon>
        <taxon>Sordariomycetes</taxon>
        <taxon>Xylariomycetidae</taxon>
        <taxon>Xylariales</taxon>
        <taxon>Hypoxylaceae</taxon>
        <taxon>Daldinia</taxon>
    </lineage>
</organism>
<feature type="compositionally biased region" description="Polar residues" evidence="1">
    <location>
        <begin position="203"/>
        <end position="216"/>
    </location>
</feature>
<comment type="caution">
    <text evidence="2">The sequence shown here is derived from an EMBL/GenBank/DDBJ whole genome shotgun (WGS) entry which is preliminary data.</text>
</comment>
<evidence type="ECO:0000313" key="2">
    <source>
        <dbReference type="EMBL" id="KAK6955419.1"/>
    </source>
</evidence>
<name>A0AAX6MS20_9PEZI</name>
<proteinExistence type="predicted"/>
<feature type="compositionally biased region" description="Basic and acidic residues" evidence="1">
    <location>
        <begin position="251"/>
        <end position="270"/>
    </location>
</feature>
<feature type="region of interest" description="Disordered" evidence="1">
    <location>
        <begin position="1"/>
        <end position="23"/>
    </location>
</feature>
<protein>
    <submittedName>
        <fullName evidence="2">Uncharacterized protein</fullName>
    </submittedName>
</protein>
<dbReference type="EMBL" id="JBANMG010000003">
    <property type="protein sequence ID" value="KAK6955419.1"/>
    <property type="molecule type" value="Genomic_DNA"/>
</dbReference>
<feature type="region of interest" description="Disordered" evidence="1">
    <location>
        <begin position="120"/>
        <end position="270"/>
    </location>
</feature>
<reference evidence="2 3" key="1">
    <citation type="journal article" date="2024" name="Front Chem Biol">
        <title>Unveiling the potential of Daldinia eschscholtzii MFLUCC 19-0629 through bioactivity and bioinformatics studies for enhanced sustainable agriculture production.</title>
        <authorList>
            <person name="Brooks S."/>
            <person name="Weaver J.A."/>
            <person name="Klomchit A."/>
            <person name="Alharthi S.A."/>
            <person name="Onlamun T."/>
            <person name="Nurani R."/>
            <person name="Vong T.K."/>
            <person name="Alberti F."/>
            <person name="Greco C."/>
        </authorList>
    </citation>
    <scope>NUCLEOTIDE SEQUENCE [LARGE SCALE GENOMIC DNA]</scope>
    <source>
        <strain evidence="2">MFLUCC 19-0629</strain>
    </source>
</reference>
<feature type="compositionally biased region" description="Basic and acidic residues" evidence="1">
    <location>
        <begin position="175"/>
        <end position="184"/>
    </location>
</feature>
<feature type="region of interest" description="Disordered" evidence="1">
    <location>
        <begin position="40"/>
        <end position="63"/>
    </location>
</feature>
<sequence>MPNLVPVAHQKGSPNPQPAQCSRTHTATLEFAVSMLKMDRHVDREELPKPKRRNRSDVRSSVDKLMDEVDAVVGGEPAKDAPKEEWDRYLGAFINELDKRSESNAWPQLEKAERFVRRMGQAPFKRLNYSSEDDDPPRTGESTRPIQQKAQTEGSQNNGDGTLHTNSKSRKRRRDIAGVKKEEVQTASIEEQTAENLKLGDAEQSTGGNGTKSFSPDTPPPISSAEQSNSQRKKRRRTALEFLESNLGKNWEPHVDEQGHRPARERSKGS</sequence>
<dbReference type="Proteomes" id="UP001369815">
    <property type="component" value="Unassembled WGS sequence"/>
</dbReference>
<feature type="compositionally biased region" description="Polar residues" evidence="1">
    <location>
        <begin position="185"/>
        <end position="195"/>
    </location>
</feature>
<dbReference type="AlphaFoldDB" id="A0AAX6MS20"/>